<accession>A0A3A4ZFR7</accession>
<reference evidence="8 9" key="1">
    <citation type="journal article" date="2017" name="ISME J.">
        <title>Energy and carbon metabolisms in a deep terrestrial subsurface fluid microbial community.</title>
        <authorList>
            <person name="Momper L."/>
            <person name="Jungbluth S.P."/>
            <person name="Lee M.D."/>
            <person name="Amend J.P."/>
        </authorList>
    </citation>
    <scope>NUCLEOTIDE SEQUENCE [LARGE SCALE GENOMIC DNA]</scope>
    <source>
        <strain evidence="8">SURF_46</strain>
    </source>
</reference>
<dbReference type="InterPro" id="IPR035940">
    <property type="entry name" value="CAP_sf"/>
</dbReference>
<dbReference type="Proteomes" id="UP000265540">
    <property type="component" value="Unassembled WGS sequence"/>
</dbReference>
<evidence type="ECO:0000256" key="3">
    <source>
        <dbReference type="ARBA" id="ARBA00013208"/>
    </source>
</evidence>
<evidence type="ECO:0000256" key="2">
    <source>
        <dbReference type="ARBA" id="ARBA00009370"/>
    </source>
</evidence>
<dbReference type="InterPro" id="IPR019757">
    <property type="entry name" value="Pept_S26A_signal_pept_1_Lys-AS"/>
</dbReference>
<dbReference type="Pfam" id="PF10502">
    <property type="entry name" value="Peptidase_S26"/>
    <property type="match status" value="1"/>
</dbReference>
<dbReference type="GO" id="GO:0004252">
    <property type="term" value="F:serine-type endopeptidase activity"/>
    <property type="evidence" value="ECO:0007669"/>
    <property type="project" value="InterPro"/>
</dbReference>
<comment type="catalytic activity">
    <reaction evidence="1 6">
        <text>Cleavage of hydrophobic, N-terminal signal or leader sequences from secreted and periplasmic proteins.</text>
        <dbReference type="EC" id="3.4.21.89"/>
    </reaction>
</comment>
<evidence type="ECO:0000256" key="5">
    <source>
        <dbReference type="PIRSR" id="PIRSR600223-1"/>
    </source>
</evidence>
<dbReference type="GO" id="GO:0006465">
    <property type="term" value="P:signal peptide processing"/>
    <property type="evidence" value="ECO:0007669"/>
    <property type="project" value="InterPro"/>
</dbReference>
<feature type="active site" evidence="5">
    <location>
        <position position="152"/>
    </location>
</feature>
<keyword evidence="6" id="KW-0645">Protease</keyword>
<feature type="transmembrane region" description="Helical" evidence="6">
    <location>
        <begin position="37"/>
        <end position="60"/>
    </location>
</feature>
<dbReference type="NCBIfam" id="TIGR02227">
    <property type="entry name" value="sigpep_I_bact"/>
    <property type="match status" value="1"/>
</dbReference>
<evidence type="ECO:0000313" key="9">
    <source>
        <dbReference type="Proteomes" id="UP000265540"/>
    </source>
</evidence>
<feature type="transmembrane region" description="Helical" evidence="6">
    <location>
        <begin position="6"/>
        <end position="25"/>
    </location>
</feature>
<dbReference type="PRINTS" id="PR00727">
    <property type="entry name" value="LEADERPTASE"/>
</dbReference>
<dbReference type="EC" id="3.4.21.89" evidence="3 6"/>
<gene>
    <name evidence="8" type="primary">lepB</name>
    <name evidence="8" type="ORF">C4561_01050</name>
</gene>
<keyword evidence="6" id="KW-1133">Transmembrane helix</keyword>
<dbReference type="InterPro" id="IPR036286">
    <property type="entry name" value="LexA/Signal_pep-like_sf"/>
</dbReference>
<dbReference type="SUPFAM" id="SSF51306">
    <property type="entry name" value="LexA/Signal peptidase"/>
    <property type="match status" value="1"/>
</dbReference>
<comment type="subcellular location">
    <subcellularLocation>
        <location evidence="6">Membrane</location>
        <topology evidence="6">Single-pass type II membrane protein</topology>
    </subcellularLocation>
</comment>
<evidence type="ECO:0000256" key="4">
    <source>
        <dbReference type="ARBA" id="ARBA00022801"/>
    </source>
</evidence>
<dbReference type="PANTHER" id="PTHR43390:SF1">
    <property type="entry name" value="CHLOROPLAST PROCESSING PEPTIDASE"/>
    <property type="match status" value="1"/>
</dbReference>
<keyword evidence="6" id="KW-0812">Transmembrane</keyword>
<dbReference type="Gene3D" id="3.40.33.10">
    <property type="entry name" value="CAP"/>
    <property type="match status" value="1"/>
</dbReference>
<comment type="caution">
    <text evidence="8">The sequence shown here is derived from an EMBL/GenBank/DDBJ whole genome shotgun (WGS) entry which is preliminary data.</text>
</comment>
<evidence type="ECO:0000256" key="1">
    <source>
        <dbReference type="ARBA" id="ARBA00000677"/>
    </source>
</evidence>
<dbReference type="GO" id="GO:0009003">
    <property type="term" value="F:signal peptidase activity"/>
    <property type="evidence" value="ECO:0007669"/>
    <property type="project" value="UniProtKB-EC"/>
</dbReference>
<sequence length="492" mass="56288">MLLELITAPFYILLFPVFFLVKTIVNKNKRFRTKVFHIILDVLFVFPLWGLFAYSGFYIAENYVINKKAIVQITGTGSMYPTYPKGKAGTLEEQSGEIVAEPLMLIYPNGINVFDKSFLKHGLERGDIVSFINSNTSQITSKYSKKEVGFVKRIIGLPGEKIELRNGLVYINGIPLVEPYTALPHSTFGGPFLPECKLVEIPEGKYFVLGDNRKESNDSRFDLGFVSAGDIDYVLTNEMQQGVWDSNWRNTANDLNESSKIRLDIGDFVAKVNSGRINSGKKELKHLDKLNYSALLRAKRILATGDFTFDGEKSGYSVKQAMDEAGYSNITWGEIPIQGYYTSEELIEYLFEFPDTKDFVMNQDFEDIGLSAFEGDLNGCPTQLIVIHFGGYLPPNYNPEIVKSWEDLFEALEDIQPGWREIEEYEPFYNEHKDKVDRINEIIDFRLENVRGIVDSMRTNKWLTDTQKDFIENDQELSDEQEEIAEFLNDQL</sequence>
<dbReference type="PROSITE" id="PS00760">
    <property type="entry name" value="SPASE_I_2"/>
    <property type="match status" value="1"/>
</dbReference>
<evidence type="ECO:0000256" key="6">
    <source>
        <dbReference type="RuleBase" id="RU362042"/>
    </source>
</evidence>
<dbReference type="InterPro" id="IPR019758">
    <property type="entry name" value="Pept_S26A_signal_pept_1_CS"/>
</dbReference>
<comment type="similarity">
    <text evidence="2 6">Belongs to the peptidase S26 family.</text>
</comment>
<dbReference type="EMBL" id="QZJF01000006">
    <property type="protein sequence ID" value="RJR27858.1"/>
    <property type="molecule type" value="Genomic_DNA"/>
</dbReference>
<evidence type="ECO:0000313" key="8">
    <source>
        <dbReference type="EMBL" id="RJR27858.1"/>
    </source>
</evidence>
<dbReference type="CDD" id="cd06530">
    <property type="entry name" value="S26_SPase_I"/>
    <property type="match status" value="1"/>
</dbReference>
<name>A0A3A4ZFR7_UNCKA</name>
<evidence type="ECO:0000259" key="7">
    <source>
        <dbReference type="Pfam" id="PF10502"/>
    </source>
</evidence>
<dbReference type="PANTHER" id="PTHR43390">
    <property type="entry name" value="SIGNAL PEPTIDASE I"/>
    <property type="match status" value="1"/>
</dbReference>
<protein>
    <recommendedName>
        <fullName evidence="3 6">Signal peptidase I</fullName>
        <ecNumber evidence="3 6">3.4.21.89</ecNumber>
    </recommendedName>
</protein>
<feature type="domain" description="Peptidase S26" evidence="7">
    <location>
        <begin position="76"/>
        <end position="231"/>
    </location>
</feature>
<dbReference type="GO" id="GO:0016020">
    <property type="term" value="C:membrane"/>
    <property type="evidence" value="ECO:0007669"/>
    <property type="project" value="UniProtKB-SubCell"/>
</dbReference>
<keyword evidence="6" id="KW-0472">Membrane</keyword>
<dbReference type="InterPro" id="IPR019533">
    <property type="entry name" value="Peptidase_S26"/>
</dbReference>
<dbReference type="Gene3D" id="2.10.109.10">
    <property type="entry name" value="Umud Fragment, subunit A"/>
    <property type="match status" value="1"/>
</dbReference>
<proteinExistence type="inferred from homology"/>
<feature type="active site" evidence="5">
    <location>
        <position position="78"/>
    </location>
</feature>
<dbReference type="PROSITE" id="PS00761">
    <property type="entry name" value="SPASE_I_3"/>
    <property type="match status" value="1"/>
</dbReference>
<dbReference type="InterPro" id="IPR000223">
    <property type="entry name" value="Pept_S26A_signal_pept_1"/>
</dbReference>
<comment type="caution">
    <text evidence="6">Lacks conserved residue(s) required for the propagation of feature annotation.</text>
</comment>
<keyword evidence="4 6" id="KW-0378">Hydrolase</keyword>
<dbReference type="AlphaFoldDB" id="A0A3A4ZFR7"/>
<organism evidence="8 9">
    <name type="scientific">candidate division WWE3 bacterium</name>
    <dbReference type="NCBI Taxonomy" id="2053526"/>
    <lineage>
        <taxon>Bacteria</taxon>
        <taxon>Katanobacteria</taxon>
    </lineage>
</organism>